<feature type="compositionally biased region" description="Basic and acidic residues" evidence="8">
    <location>
        <begin position="455"/>
        <end position="470"/>
    </location>
</feature>
<feature type="compositionally biased region" description="Polar residues" evidence="8">
    <location>
        <begin position="500"/>
        <end position="517"/>
    </location>
</feature>
<dbReference type="InterPro" id="IPR011033">
    <property type="entry name" value="PRC_barrel-like_sf"/>
</dbReference>
<evidence type="ECO:0000256" key="2">
    <source>
        <dbReference type="ARBA" id="ARBA00022490"/>
    </source>
</evidence>
<organism evidence="13">
    <name type="scientific">Drosophila rhopaloa</name>
    <name type="common">Fruit fly</name>
    <dbReference type="NCBI Taxonomy" id="1041015"/>
    <lineage>
        <taxon>Eukaryota</taxon>
        <taxon>Metazoa</taxon>
        <taxon>Ecdysozoa</taxon>
        <taxon>Arthropoda</taxon>
        <taxon>Hexapoda</taxon>
        <taxon>Insecta</taxon>
        <taxon>Pterygota</taxon>
        <taxon>Neoptera</taxon>
        <taxon>Endopterygota</taxon>
        <taxon>Diptera</taxon>
        <taxon>Brachycera</taxon>
        <taxon>Muscomorpha</taxon>
        <taxon>Ephydroidea</taxon>
        <taxon>Drosophilidae</taxon>
        <taxon>Drosophila</taxon>
        <taxon>Sophophora</taxon>
    </lineage>
</organism>
<feature type="region of interest" description="Disordered" evidence="8">
    <location>
        <begin position="455"/>
        <end position="517"/>
    </location>
</feature>
<evidence type="ECO:0000313" key="12">
    <source>
        <dbReference type="Proteomes" id="UP001652680"/>
    </source>
</evidence>
<dbReference type="GO" id="GO:0031175">
    <property type="term" value="P:neuron projection development"/>
    <property type="evidence" value="ECO:0007669"/>
    <property type="project" value="InterPro"/>
</dbReference>
<dbReference type="GO" id="GO:0007026">
    <property type="term" value="P:negative regulation of microtubule depolymerization"/>
    <property type="evidence" value="ECO:0007669"/>
    <property type="project" value="TreeGrafter"/>
</dbReference>
<evidence type="ECO:0000259" key="10">
    <source>
        <dbReference type="PROSITE" id="PS51508"/>
    </source>
</evidence>
<evidence type="ECO:0000256" key="3">
    <source>
        <dbReference type="ARBA" id="ARBA00022701"/>
    </source>
</evidence>
<dbReference type="PROSITE" id="PS51508">
    <property type="entry name" value="CKK"/>
    <property type="match status" value="1"/>
</dbReference>
<evidence type="ECO:0000259" key="9">
    <source>
        <dbReference type="PROSITE" id="PS50021"/>
    </source>
</evidence>
<keyword evidence="3 6" id="KW-0493">Microtubule</keyword>
<accession>A0A6P4EE59</accession>
<feature type="compositionally biased region" description="Low complexity" evidence="8">
    <location>
        <begin position="649"/>
        <end position="660"/>
    </location>
</feature>
<evidence type="ECO:0000256" key="7">
    <source>
        <dbReference type="SAM" id="Coils"/>
    </source>
</evidence>
<feature type="compositionally biased region" description="Polar residues" evidence="8">
    <location>
        <begin position="1175"/>
        <end position="1184"/>
    </location>
</feature>
<dbReference type="GeneID" id="108042622"/>
<feature type="region of interest" description="Disordered" evidence="8">
    <location>
        <begin position="987"/>
        <end position="1080"/>
    </location>
</feature>
<feature type="region of interest" description="Disordered" evidence="8">
    <location>
        <begin position="1388"/>
        <end position="1570"/>
    </location>
</feature>
<proteinExistence type="inferred from homology"/>
<sequence>MDVETQEIRQARQRASVKWLLSKAFNNRVPDNLKEPFYRDHENQERLKPQIIVELGNATLYCQTLSNLYSDPNYQSMNHWSIIQTLARKGVPVAESSDMPITETVLIQTNPLRINAHMSVIESLMVLYAKEISSGDRVMAAIRRISGNNYQAPPGQSYEQALLGWISHACAALKKRIIKEVDAGLPDDNGSRLQTPDIPPVRDFQDLCDGICLALLISYYCPKVVPWTSVRINYLPAVEDSIHNILLVCNFSQKHLPYSVFHMTPEDVTYMRGSMKLNLVVLLTDLFNLFEIHPAKCVCYPGMDGQDVIARRTLGANEHGICHRRGLTVQPVTPIPDLRSDLDQPPVGSPQNRPPFQVPHSNSFGGGLNRRSTPPNEYQTVQSNNFDGNHAEAFVVHKSRGITTLASMHSQQQQLHQQQQQQQQYHQQAPQQHPSQSQLQIQQQEPLVPARLRQAKEKTNVESKADERGDFVAAGRPSNWEQSRRPSFAGRRSRRNSSSEDSQLTIENFGGSQDQLNTLGRYERDRERKLSNTSVGGFPVEPAVAVRSSIADARGTLQLGYDTDSGSEKQDRETEKYSMRRQVSVDNVPTVSSHNLSNAGSPLPMARHKQHSSDKDYSSNSNSGMMPEAYNDTRSTSGYDPESTPVRKSSTSSMPASPAAWQLDVGDDDMRSLENASKLSTIRMKLEEKRRRIEQDKRKIEMALLRHQEKEDLESCPDVMKWETMSNESKRTPDMDPVDLDKYQVGAQSIAIMNMNLQDIQQDIHRLATQQSQMQAQHLQAQQLMQAQQIANMLNQQQTYGSQQHLADHHYQQSRPVQQSFGSSPHLPQAYNAPVSAYSSRPPSRDPYQQQLQHQQQQPMAMPQPMQYVNEHGQYMSPPQPAHYMQQQPQQQPQSIYSDNGAAYNHSNHSPYGGAPPQYRNSVVYDDYGQPTNHFYLHESSPQPQPHPHPQRRTWAHSAAAAAYEQQQQIQPPLVDVNAWQTQQHQKQKQTWMNRPPSSAGAPSPGSFVLHQNGGGGGGGGVGGGELQHLFQVQASPQHAQRQVGGSNGVQRQQSLTNLRDNRSPKAPQPMGMPMGMPMQHEDMMAPQSICFIGDEEDVDELERNIIESMQSTRISDFVHQQQQQHQQQLQQQQRLQGHSGRGSSSEDYDSGEIISNKLNITSGNLTYRIPSPSRPSIQANSFQDPRAMAAASGGEDQPPEKGFYISFDDEQPKRPKPPLRAKRSPKKETPPGSRDSVDNQATLKRESLSQLHNNNNNIGFGGEDVNSKTVTRHSIHGLNNSNSVKSPGNATYNKYTDEPPIQLRQLAVSGAVSPTGHERRHLEDVTNQPPQQLQQPMSPTRLQQNSNNAEAAKNKALVIGADTANLDPDSVDEMERRKEKIMLLSLQRRQQQEEAKARKEIESSQKREKEREKEEERSRKKEEQMARRAAILEQHRLKKAIEEAEREGKTLDRPDLHVKLQPHSSTSTTPRLRQQRTTRPRPKTIHVDDASVDISEASSISSRGKKGSSSNLTGYGQLSSNSMKRDYYRGSQDSLTVKESPDDYPSTSSTPIGRRGSYKTSREPAGVERGRTLSRISVAKGSTLNFRGRKSNSLMNLCDSGLGRATPPRRAPSPGMGMGASGPKLYKQPAAKSNRGIILNAVEYCVFPGVVNREAKQKVLEKIARSEAKHFLVLFRDAGCQFRALYSYQPETDQVTKLYGTGPSQVDEVMFDKFFKYNSGGKCFSQVHTKHLTVTIDAFTIHNSLWQGKRVQLPSKKDMALVI</sequence>
<feature type="compositionally biased region" description="Low complexity" evidence="8">
    <location>
        <begin position="410"/>
        <end position="443"/>
    </location>
</feature>
<dbReference type="InterPro" id="IPR031372">
    <property type="entry name" value="CAMSAP_CC1"/>
</dbReference>
<feature type="region of interest" description="Disordered" evidence="8">
    <location>
        <begin position="407"/>
        <end position="443"/>
    </location>
</feature>
<dbReference type="Proteomes" id="UP001652680">
    <property type="component" value="Unassembled WGS sequence"/>
</dbReference>
<feature type="compositionally biased region" description="Basic and acidic residues" evidence="8">
    <location>
        <begin position="1391"/>
        <end position="1427"/>
    </location>
</feature>
<evidence type="ECO:0000256" key="1">
    <source>
        <dbReference type="ARBA" id="ARBA00004245"/>
    </source>
</evidence>
<reference evidence="13" key="2">
    <citation type="submission" date="2025-04" db="UniProtKB">
        <authorList>
            <consortium name="RefSeq"/>
        </authorList>
    </citation>
    <scope>IDENTIFICATION</scope>
</reference>
<feature type="region of interest" description="Disordered" evidence="8">
    <location>
        <begin position="332"/>
        <end position="379"/>
    </location>
</feature>
<dbReference type="GO" id="GO:0005516">
    <property type="term" value="F:calmodulin binding"/>
    <property type="evidence" value="ECO:0007669"/>
    <property type="project" value="InterPro"/>
</dbReference>
<dbReference type="InterPro" id="IPR058042">
    <property type="entry name" value="CAMSAP_N"/>
</dbReference>
<feature type="compositionally biased region" description="Basic residues" evidence="8">
    <location>
        <begin position="1215"/>
        <end position="1226"/>
    </location>
</feature>
<reference evidence="11" key="3">
    <citation type="submission" date="2025-05" db="UniProtKB">
        <authorList>
            <consortium name="EnsemblMetazoa"/>
        </authorList>
    </citation>
    <scope>IDENTIFICATION</scope>
</reference>
<comment type="similarity">
    <text evidence="6">Belongs to the CAMSAP1 family.</text>
</comment>
<dbReference type="SMART" id="SM01051">
    <property type="entry name" value="CAMSAP_CKK"/>
    <property type="match status" value="1"/>
</dbReference>
<dbReference type="SUPFAM" id="SSF47576">
    <property type="entry name" value="Calponin-homology domain, CH-domain"/>
    <property type="match status" value="1"/>
</dbReference>
<feature type="compositionally biased region" description="Polar residues" evidence="8">
    <location>
        <begin position="1157"/>
        <end position="1166"/>
    </location>
</feature>
<dbReference type="GO" id="GO:0036449">
    <property type="term" value="C:microtubule minus-end"/>
    <property type="evidence" value="ECO:0007669"/>
    <property type="project" value="TreeGrafter"/>
</dbReference>
<feature type="compositionally biased region" description="Basic and acidic residues" evidence="8">
    <location>
        <begin position="566"/>
        <end position="578"/>
    </location>
</feature>
<dbReference type="InterPro" id="IPR022613">
    <property type="entry name" value="CH_CAMSAP_2"/>
</dbReference>
<dbReference type="Pfam" id="PF25532">
    <property type="entry name" value="CH_CAMSAP2_N"/>
    <property type="match status" value="1"/>
</dbReference>
<dbReference type="InterPro" id="IPR038209">
    <property type="entry name" value="CKK_dom_sf"/>
</dbReference>
<reference evidence="12" key="1">
    <citation type="journal article" date="2021" name="Elife">
        <title>Highly contiguous assemblies of 101 drosophilid genomes.</title>
        <authorList>
            <person name="Kim B.Y."/>
            <person name="Wang J.R."/>
            <person name="Miller D.E."/>
            <person name="Barmina O."/>
            <person name="Delaney E."/>
            <person name="Thompson A."/>
            <person name="Comeault A.A."/>
            <person name="Peede D."/>
            <person name="D'Agostino E.R."/>
            <person name="Pelaez J."/>
            <person name="Aguilar J.M."/>
            <person name="Haji D."/>
            <person name="Matsunaga T."/>
            <person name="Armstrong E.E."/>
            <person name="Zych M."/>
            <person name="Ogawa Y."/>
            <person name="Stamenkovic-Radak M."/>
            <person name="Jelic M."/>
            <person name="Veselinovic M.S."/>
            <person name="Tanaskovic M."/>
            <person name="Eric P."/>
            <person name="Gao J.J."/>
            <person name="Katoh T.K."/>
            <person name="Toda M.J."/>
            <person name="Watabe H."/>
            <person name="Watada M."/>
            <person name="Davis J.S."/>
            <person name="Moyle L.C."/>
            <person name="Manoli G."/>
            <person name="Bertolini E."/>
            <person name="Kostal V."/>
            <person name="Hawley R.S."/>
            <person name="Takahashi A."/>
            <person name="Jones C.D."/>
            <person name="Price D.K."/>
            <person name="Whiteman N."/>
            <person name="Kopp A."/>
            <person name="Matute D.R."/>
            <person name="Petrov D.A."/>
        </authorList>
    </citation>
    <scope>NUCLEOTIDE SEQUENCE [LARGE SCALE GENOMIC DNA]</scope>
</reference>
<name>A0A6P4EE59_DRORH</name>
<protein>
    <submittedName>
        <fullName evidence="13">Patronin isoform X12</fullName>
    </submittedName>
</protein>
<dbReference type="PROSITE" id="PS50021">
    <property type="entry name" value="CH"/>
    <property type="match status" value="1"/>
</dbReference>
<feature type="compositionally biased region" description="Gly residues" evidence="8">
    <location>
        <begin position="1013"/>
        <end position="1026"/>
    </location>
</feature>
<keyword evidence="4 7" id="KW-0175">Coiled coil</keyword>
<dbReference type="GO" id="GO:0030507">
    <property type="term" value="F:spectrin binding"/>
    <property type="evidence" value="ECO:0007669"/>
    <property type="project" value="InterPro"/>
</dbReference>
<feature type="domain" description="Calponin-homology (CH)" evidence="9">
    <location>
        <begin position="156"/>
        <end position="288"/>
    </location>
</feature>
<dbReference type="OrthoDB" id="2125658at2759"/>
<keyword evidence="12" id="KW-1185">Reference proteome</keyword>
<dbReference type="CTD" id="36978"/>
<evidence type="ECO:0000256" key="6">
    <source>
        <dbReference type="PROSITE-ProRule" id="PRU00841"/>
    </source>
</evidence>
<gene>
    <name evidence="13" type="primary">LOC108042622</name>
    <name evidence="11" type="synonym">108042622</name>
</gene>
<feature type="compositionally biased region" description="Polar residues" evidence="8">
    <location>
        <begin position="370"/>
        <end position="379"/>
    </location>
</feature>
<feature type="compositionally biased region" description="Polar residues" evidence="8">
    <location>
        <begin position="584"/>
        <end position="600"/>
    </location>
</feature>
<feature type="compositionally biased region" description="Basic residues" evidence="8">
    <location>
        <begin position="1474"/>
        <end position="1485"/>
    </location>
</feature>
<dbReference type="PANTHER" id="PTHR21595:SF0">
    <property type="entry name" value="PATRONIN"/>
    <property type="match status" value="1"/>
</dbReference>
<feature type="region of interest" description="Disordered" evidence="8">
    <location>
        <begin position="1117"/>
        <end position="1241"/>
    </location>
</feature>
<feature type="region of interest" description="Disordered" evidence="8">
    <location>
        <begin position="800"/>
        <end position="917"/>
    </location>
</feature>
<feature type="compositionally biased region" description="Low complexity" evidence="8">
    <location>
        <begin position="849"/>
        <end position="867"/>
    </location>
</feature>
<evidence type="ECO:0000313" key="13">
    <source>
        <dbReference type="RefSeq" id="XP_016976467.1"/>
    </source>
</evidence>
<feature type="compositionally biased region" description="Low complexity" evidence="8">
    <location>
        <begin position="1069"/>
        <end position="1079"/>
    </location>
</feature>
<feature type="coiled-coil region" evidence="7">
    <location>
        <begin position="676"/>
        <end position="710"/>
    </location>
</feature>
<feature type="compositionally biased region" description="Polar residues" evidence="8">
    <location>
        <begin position="1512"/>
        <end position="1523"/>
    </location>
</feature>
<feature type="compositionally biased region" description="Polar residues" evidence="8">
    <location>
        <begin position="1278"/>
        <end position="1295"/>
    </location>
</feature>
<evidence type="ECO:0000256" key="4">
    <source>
        <dbReference type="ARBA" id="ARBA00023054"/>
    </source>
</evidence>
<feature type="region of interest" description="Disordered" evidence="8">
    <location>
        <begin position="1276"/>
        <end position="1297"/>
    </location>
</feature>
<evidence type="ECO:0000256" key="5">
    <source>
        <dbReference type="ARBA" id="ARBA00023212"/>
    </source>
</evidence>
<keyword evidence="2" id="KW-0963">Cytoplasm</keyword>
<feature type="compositionally biased region" description="Low complexity" evidence="8">
    <location>
        <begin position="1493"/>
        <end position="1511"/>
    </location>
</feature>
<comment type="domain">
    <text evidence="6">The CKK domain binds microtubules.</text>
</comment>
<feature type="compositionally biased region" description="Low complexity" evidence="8">
    <location>
        <begin position="1120"/>
        <end position="1144"/>
    </location>
</feature>
<keyword evidence="5" id="KW-0206">Cytoskeleton</keyword>
<dbReference type="InterPro" id="IPR036872">
    <property type="entry name" value="CH_dom_sf"/>
</dbReference>
<feature type="domain" description="CKK" evidence="10">
    <location>
        <begin position="1623"/>
        <end position="1757"/>
    </location>
</feature>
<dbReference type="PANTHER" id="PTHR21595">
    <property type="entry name" value="PATRONIN"/>
    <property type="match status" value="1"/>
</dbReference>
<feature type="compositionally biased region" description="Basic and acidic residues" evidence="8">
    <location>
        <begin position="1434"/>
        <end position="1459"/>
    </location>
</feature>
<dbReference type="InterPro" id="IPR014797">
    <property type="entry name" value="CKK_CAMSAP"/>
</dbReference>
<evidence type="ECO:0000256" key="8">
    <source>
        <dbReference type="SAM" id="MobiDB-lite"/>
    </source>
</evidence>
<dbReference type="SUPFAM" id="SSF50346">
    <property type="entry name" value="PRC-barrel domain"/>
    <property type="match status" value="1"/>
</dbReference>
<feature type="region of interest" description="Disordered" evidence="8">
    <location>
        <begin position="939"/>
        <end position="959"/>
    </location>
</feature>
<dbReference type="Pfam" id="PF08683">
    <property type="entry name" value="CAMSAP_CKK"/>
    <property type="match status" value="1"/>
</dbReference>
<dbReference type="InterPro" id="IPR001715">
    <property type="entry name" value="CH_dom"/>
</dbReference>
<dbReference type="Pfam" id="PF17095">
    <property type="entry name" value="CAMSAP_CC1"/>
    <property type="match status" value="1"/>
</dbReference>
<evidence type="ECO:0000313" key="11">
    <source>
        <dbReference type="EnsemblMetazoa" id="XP_016976467.1"/>
    </source>
</evidence>
<dbReference type="GO" id="GO:0031122">
    <property type="term" value="P:cytoplasmic microtubule organization"/>
    <property type="evidence" value="ECO:0007669"/>
    <property type="project" value="TreeGrafter"/>
</dbReference>
<dbReference type="FunFam" id="3.10.20.360:FF:000002">
    <property type="entry name" value="Patronin, isoform M"/>
    <property type="match status" value="1"/>
</dbReference>
<feature type="region of interest" description="Disordered" evidence="8">
    <location>
        <begin position="1312"/>
        <end position="1350"/>
    </location>
</feature>
<feature type="compositionally biased region" description="Low complexity" evidence="8">
    <location>
        <begin position="987"/>
        <end position="1007"/>
    </location>
</feature>
<dbReference type="RefSeq" id="XP_016976467.1">
    <property type="nucleotide sequence ID" value="XM_017120978.1"/>
</dbReference>
<dbReference type="Pfam" id="PF11971">
    <property type="entry name" value="CAMSAP_CH"/>
    <property type="match status" value="1"/>
</dbReference>
<feature type="compositionally biased region" description="Polar residues" evidence="8">
    <location>
        <begin position="1031"/>
        <end position="1059"/>
    </location>
</feature>
<feature type="compositionally biased region" description="Basic and acidic residues" evidence="8">
    <location>
        <begin position="1561"/>
        <end position="1570"/>
    </location>
</feature>
<feature type="compositionally biased region" description="Polar residues" evidence="8">
    <location>
        <begin position="813"/>
        <end position="823"/>
    </location>
</feature>
<feature type="compositionally biased region" description="Low complexity" evidence="8">
    <location>
        <begin position="882"/>
        <end position="894"/>
    </location>
</feature>
<dbReference type="Gene3D" id="3.10.20.360">
    <property type="entry name" value="CKK domain"/>
    <property type="match status" value="1"/>
</dbReference>
<dbReference type="GO" id="GO:0051011">
    <property type="term" value="F:microtubule minus-end binding"/>
    <property type="evidence" value="ECO:0007669"/>
    <property type="project" value="TreeGrafter"/>
</dbReference>
<dbReference type="InterPro" id="IPR032940">
    <property type="entry name" value="CAMSAP"/>
</dbReference>
<comment type="subcellular location">
    <subcellularLocation>
        <location evidence="1">Cytoplasm</location>
        <location evidence="1">Cytoskeleton</location>
    </subcellularLocation>
</comment>
<feature type="region of interest" description="Disordered" evidence="8">
    <location>
        <begin position="557"/>
        <end position="660"/>
    </location>
</feature>
<dbReference type="EnsemblMetazoa" id="XM_017120978.1">
    <property type="protein sequence ID" value="XP_016976467.1"/>
    <property type="gene ID" value="LOC108042622"/>
</dbReference>